<dbReference type="CDD" id="cd12820">
    <property type="entry name" value="LbR_YadA-like"/>
    <property type="match status" value="1"/>
</dbReference>
<feature type="domain" description="Trimeric autotransporter adhesin YadA-like stalk" evidence="15">
    <location>
        <begin position="251"/>
        <end position="293"/>
    </location>
</feature>
<dbReference type="InterPro" id="IPR011049">
    <property type="entry name" value="Serralysin-like_metalloprot_C"/>
</dbReference>
<dbReference type="GO" id="GO:0009279">
    <property type="term" value="C:cell outer membrane"/>
    <property type="evidence" value="ECO:0007669"/>
    <property type="project" value="UniProtKB-SubCell"/>
</dbReference>
<dbReference type="InterPro" id="IPR008635">
    <property type="entry name" value="Coiled_stalk_dom"/>
</dbReference>
<keyword evidence="6 12" id="KW-0812">Transmembrane</keyword>
<feature type="domain" description="Trimeric autotransporter adhesin YadA-like stalk" evidence="15">
    <location>
        <begin position="806"/>
        <end position="830"/>
    </location>
</feature>
<dbReference type="SUPFAM" id="SSF54523">
    <property type="entry name" value="Pili subunits"/>
    <property type="match status" value="1"/>
</dbReference>
<dbReference type="Gene3D" id="2.150.10.10">
    <property type="entry name" value="Serralysin-like metalloprotease, C-terminal"/>
    <property type="match status" value="6"/>
</dbReference>
<dbReference type="SUPFAM" id="SSF101967">
    <property type="entry name" value="Adhesin YadA, collagen-binding domain"/>
    <property type="match status" value="5"/>
</dbReference>
<feature type="domain" description="Trimeric autotransporter adhesin YadA-like stalk" evidence="15">
    <location>
        <begin position="163"/>
        <end position="200"/>
    </location>
</feature>
<gene>
    <name evidence="16" type="ORF">EGT41_17940</name>
</gene>
<keyword evidence="5" id="KW-1134">Transmembrane beta strand</keyword>
<dbReference type="GO" id="GO:0015031">
    <property type="term" value="P:protein transport"/>
    <property type="evidence" value="ECO:0007669"/>
    <property type="project" value="UniProtKB-KW"/>
</dbReference>
<keyword evidence="9 12" id="KW-0472">Membrane</keyword>
<feature type="compositionally biased region" description="Polar residues" evidence="11">
    <location>
        <begin position="876"/>
        <end position="891"/>
    </location>
</feature>
<feature type="domain" description="Trimeric autotransporter adhesin YadA-like stalk" evidence="15">
    <location>
        <begin position="456"/>
        <end position="492"/>
    </location>
</feature>
<feature type="domain" description="Trimeric autotransporter adhesin YadA-like stalk" evidence="15">
    <location>
        <begin position="703"/>
        <end position="741"/>
    </location>
</feature>
<dbReference type="InterPro" id="IPR005594">
    <property type="entry name" value="YadA_C"/>
</dbReference>
<evidence type="ECO:0000256" key="4">
    <source>
        <dbReference type="ARBA" id="ARBA00022448"/>
    </source>
</evidence>
<keyword evidence="12" id="KW-1133">Transmembrane helix</keyword>
<dbReference type="Gene3D" id="3.30.1300.30">
    <property type="entry name" value="GSPII I/J protein-like"/>
    <property type="match status" value="1"/>
</dbReference>
<evidence type="ECO:0000256" key="6">
    <source>
        <dbReference type="ARBA" id="ARBA00022692"/>
    </source>
</evidence>
<feature type="domain" description="Trimeric autotransporter adhesin YadA-like head" evidence="14">
    <location>
        <begin position="597"/>
        <end position="621"/>
    </location>
</feature>
<evidence type="ECO:0000256" key="11">
    <source>
        <dbReference type="SAM" id="MobiDB-lite"/>
    </source>
</evidence>
<evidence type="ECO:0000256" key="2">
    <source>
        <dbReference type="ARBA" id="ARBA00004442"/>
    </source>
</evidence>
<dbReference type="InterPro" id="IPR008640">
    <property type="entry name" value="Adhesin_Head_dom"/>
</dbReference>
<evidence type="ECO:0000259" key="15">
    <source>
        <dbReference type="Pfam" id="PF05662"/>
    </source>
</evidence>
<comment type="subcellular location">
    <subcellularLocation>
        <location evidence="2">Cell outer membrane</location>
    </subcellularLocation>
    <subcellularLocation>
        <location evidence="1">Cell surface</location>
    </subcellularLocation>
</comment>
<feature type="domain" description="Trimeric autotransporter adhesin YadA-like head" evidence="14">
    <location>
        <begin position="427"/>
        <end position="443"/>
    </location>
</feature>
<protein>
    <submittedName>
        <fullName evidence="16">Uncharacterized protein</fullName>
    </submittedName>
</protein>
<keyword evidence="4" id="KW-0813">Transport</keyword>
<sequence>MELISMRRKFVSGTVLHVGARELYKVSVVLATVAGGGCGVLFSSAVYAHNPYIGYETPVASNCINSGVLFENCARWDNSNYRGVRGAHFSQMAGQYFSYLTSGNGADTYLWSGVWAGSRSAGLFYGDDPFKANRIIVDAEGAAITGNRLVLSSRAGISVSGSRVSNVKNGAHAGDAVNVNQLSRVANVLGVNIDTNGHVTTPTYRVGSKSFDNVADAIAAAADSGTDPNAVVYDDSAKRSVTLGVKGTTLKNVAAGTVSATSMEAINGSQLHRASQSVATALGGGSTVDAGGNVTAPKYRVGDKTYGNVGDAIAAAADSGGGIDPNAVAYDDAAGSTITLRGEHGTTLKNVAAGSADTDAVNMGQLTAATQPIRDELADVSLAMKAIQIKPQGVDAIATGTNAVAVGAGANAIANGSIALGAGSRVTGVNSVAIGINSVALEANQVSVGDVGRERRISNLAAGTRGTDAVNLNQLTNAIGKVSSRTDKLSSDLASRRSLLVANPSAIDEQRLSNFVLIDGQGADGSLPNAASIADGDPASTTSAAIGVGSVASGADTIAIGMRTIANSDNSVAIGNMAQTGAEQPYSVAIGSHVTTNGASALAIGSQARANGENAIAIGNNDVHAIGASSIAIGNGAEAVVGATNGIALGTGASVARNVTDAMALGAKAFVEKGADGAVALGAGSQASRANTVSVGNAGSERQIVNVAAGTQGTDAVNVAQLHGAAASLANAIGGDTTVDGSGHVAIHSIEVHGHKYATVSEAVQAAAAYGATDSLALRYDLDSHGNPNYRSVTLGGPSAAPVMLTNVADGKSRYDAVNYGQLSSLQSDFEKRMGTMDNRVSKIETDAGDPRDDSRVMTMANLRRDVSDVGAGSGSVINSDAGDTTATGANSAQQASGATAIGAGADARAINSTAIGQAASAHGENSTVVGQGATAWGTNSVAIGAGSVADADNAVSFGNSATGMTRTLTNVSAGVAPTDAVNVQQLNESVGGLRSQIEHDRADANGGTASAVAIASLPQAPAPGKSVVAVGGGTYAGQSALAVGLSTYAGRWIIKASGSTNTRGTVAGGVGAGFVW</sequence>
<dbReference type="Proteomes" id="UP000272140">
    <property type="component" value="Unassembled WGS sequence"/>
</dbReference>
<feature type="domain" description="Trimeric autotransporter adhesin YadA-like stalk" evidence="15">
    <location>
        <begin position="969"/>
        <end position="998"/>
    </location>
</feature>
<reference evidence="17" key="1">
    <citation type="submission" date="2018-11" db="EMBL/GenBank/DDBJ databases">
        <title>FDA dAtabase for Regulatory Grade micrObial Sequences (FDA-ARGOS): Supporting development and validation of Infectious Disease Dx tests.</title>
        <authorList>
            <person name="Goldberg B."/>
            <person name="Campos J."/>
            <person name="Tallon L."/>
            <person name="Sadzewicz L."/>
            <person name="Zhao X."/>
            <person name="Vavikolanu K."/>
            <person name="Mehta A."/>
            <person name="Aluvathingal J."/>
            <person name="Nadendla S."/>
            <person name="Geyer C."/>
            <person name="Nandy P."/>
            <person name="Yan Y."/>
            <person name="Sichtig H."/>
        </authorList>
    </citation>
    <scope>NUCLEOTIDE SEQUENCE [LARGE SCALE GENOMIC DNA]</scope>
    <source>
        <strain evidence="17">FDAARGOS_544</strain>
    </source>
</reference>
<organism evidence="16 17">
    <name type="scientific">Burkholderia cenocepacia</name>
    <dbReference type="NCBI Taxonomy" id="95486"/>
    <lineage>
        <taxon>Bacteria</taxon>
        <taxon>Pseudomonadati</taxon>
        <taxon>Pseudomonadota</taxon>
        <taxon>Betaproteobacteria</taxon>
        <taxon>Burkholderiales</taxon>
        <taxon>Burkholderiaceae</taxon>
        <taxon>Burkholderia</taxon>
        <taxon>Burkholderia cepacia complex</taxon>
    </lineage>
</organism>
<evidence type="ECO:0000256" key="1">
    <source>
        <dbReference type="ARBA" id="ARBA00004241"/>
    </source>
</evidence>
<feature type="domain" description="Trimeric autotransporter adhesin YadA-like head" evidence="14">
    <location>
        <begin position="676"/>
        <end position="697"/>
    </location>
</feature>
<evidence type="ECO:0000256" key="3">
    <source>
        <dbReference type="ARBA" id="ARBA00005848"/>
    </source>
</evidence>
<comment type="caution">
    <text evidence="16">The sequence shown here is derived from an EMBL/GenBank/DDBJ whole genome shotgun (WGS) entry which is preliminary data.</text>
</comment>
<feature type="domain" description="Trimeric autotransporter adhesin YadA-like head" evidence="14">
    <location>
        <begin position="398"/>
        <end position="424"/>
    </location>
</feature>
<evidence type="ECO:0000256" key="9">
    <source>
        <dbReference type="ARBA" id="ARBA00023136"/>
    </source>
</evidence>
<evidence type="ECO:0000256" key="10">
    <source>
        <dbReference type="ARBA" id="ARBA00023237"/>
    </source>
</evidence>
<accession>A0A427NSA0</accession>
<feature type="domain" description="Trimeric autotransporter adhesin YadA-like stalk" evidence="15">
    <location>
        <begin position="349"/>
        <end position="374"/>
    </location>
</feature>
<feature type="domain" description="Trimeric autotransporter adhesin YadA-like head" evidence="14">
    <location>
        <begin position="898"/>
        <end position="918"/>
    </location>
</feature>
<evidence type="ECO:0000256" key="12">
    <source>
        <dbReference type="SAM" id="Phobius"/>
    </source>
</evidence>
<feature type="region of interest" description="Disordered" evidence="11">
    <location>
        <begin position="870"/>
        <end position="891"/>
    </location>
</feature>
<dbReference type="Pfam" id="PF05662">
    <property type="entry name" value="YadA_stalk"/>
    <property type="match status" value="7"/>
</dbReference>
<evidence type="ECO:0000313" key="17">
    <source>
        <dbReference type="Proteomes" id="UP000272140"/>
    </source>
</evidence>
<dbReference type="Pfam" id="PF03895">
    <property type="entry name" value="YadA_anchor"/>
    <property type="match status" value="1"/>
</dbReference>
<evidence type="ECO:0000256" key="7">
    <source>
        <dbReference type="ARBA" id="ARBA00022729"/>
    </source>
</evidence>
<keyword evidence="8" id="KW-0653">Protein transport</keyword>
<name>A0A427NSA0_9BURK</name>
<dbReference type="Gene3D" id="1.20.5.170">
    <property type="match status" value="2"/>
</dbReference>
<feature type="domain" description="Trimeric autotransporter adhesin YadA-like head" evidence="14">
    <location>
        <begin position="542"/>
        <end position="562"/>
    </location>
</feature>
<keyword evidence="10" id="KW-0998">Cell outer membrane</keyword>
<keyword evidence="7" id="KW-0732">Signal</keyword>
<dbReference type="InterPro" id="IPR045584">
    <property type="entry name" value="Pilin-like"/>
</dbReference>
<dbReference type="GO" id="GO:0009986">
    <property type="term" value="C:cell surface"/>
    <property type="evidence" value="ECO:0007669"/>
    <property type="project" value="UniProtKB-SubCell"/>
</dbReference>
<evidence type="ECO:0000259" key="13">
    <source>
        <dbReference type="Pfam" id="PF03895"/>
    </source>
</evidence>
<feature type="domain" description="Trimeric autotransporter adhesin YadA-like C-terminal membrane anchor" evidence="13">
    <location>
        <begin position="1019"/>
        <end position="1077"/>
    </location>
</feature>
<dbReference type="EMBL" id="RKIO01000003">
    <property type="protein sequence ID" value="RSC10338.1"/>
    <property type="molecule type" value="Genomic_DNA"/>
</dbReference>
<proteinExistence type="inferred from homology"/>
<feature type="domain" description="Trimeric autotransporter adhesin YadA-like head" evidence="14">
    <location>
        <begin position="922"/>
        <end position="948"/>
    </location>
</feature>
<evidence type="ECO:0000256" key="5">
    <source>
        <dbReference type="ARBA" id="ARBA00022452"/>
    </source>
</evidence>
<dbReference type="AlphaFoldDB" id="A0A427NSA0"/>
<dbReference type="Pfam" id="PF05658">
    <property type="entry name" value="YadA_head"/>
    <property type="match status" value="8"/>
</dbReference>
<feature type="transmembrane region" description="Helical" evidence="12">
    <location>
        <begin position="26"/>
        <end position="48"/>
    </location>
</feature>
<comment type="similarity">
    <text evidence="3">Belongs to the autotransporter-2 (AT-2) (TC 1.B.40) family.</text>
</comment>
<evidence type="ECO:0000259" key="14">
    <source>
        <dbReference type="Pfam" id="PF05658"/>
    </source>
</evidence>
<evidence type="ECO:0000256" key="8">
    <source>
        <dbReference type="ARBA" id="ARBA00022927"/>
    </source>
</evidence>
<evidence type="ECO:0000313" key="16">
    <source>
        <dbReference type="EMBL" id="RSC10338.1"/>
    </source>
</evidence>
<feature type="domain" description="Trimeric autotransporter adhesin YadA-like head" evidence="14">
    <location>
        <begin position="566"/>
        <end position="592"/>
    </location>
</feature>